<reference evidence="2" key="1">
    <citation type="submission" date="2013-07" db="EMBL/GenBank/DDBJ databases">
        <title>The Genome Sequence of Cryptococcus bestiolae CBS10118.</title>
        <authorList>
            <consortium name="The Broad Institute Genome Sequencing Platform"/>
            <person name="Cuomo C."/>
            <person name="Litvintseva A."/>
            <person name="Chen Y."/>
            <person name="Heitman J."/>
            <person name="Sun S."/>
            <person name="Springer D."/>
            <person name="Dromer F."/>
            <person name="Young S.K."/>
            <person name="Zeng Q."/>
            <person name="Gargeya S."/>
            <person name="Fitzgerald M."/>
            <person name="Abouelleil A."/>
            <person name="Alvarado L."/>
            <person name="Berlin A.M."/>
            <person name="Chapman S.B."/>
            <person name="Dewar J."/>
            <person name="Goldberg J."/>
            <person name="Griggs A."/>
            <person name="Gujja S."/>
            <person name="Hansen M."/>
            <person name="Howarth C."/>
            <person name="Imamovic A."/>
            <person name="Larimer J."/>
            <person name="McCowan C."/>
            <person name="Murphy C."/>
            <person name="Pearson M."/>
            <person name="Priest M."/>
            <person name="Roberts A."/>
            <person name="Saif S."/>
            <person name="Shea T."/>
            <person name="Sykes S."/>
            <person name="Wortman J."/>
            <person name="Nusbaum C."/>
            <person name="Birren B."/>
        </authorList>
    </citation>
    <scope>NUCLEOTIDE SEQUENCE [LARGE SCALE GENOMIC DNA]</scope>
    <source>
        <strain evidence="2">CBS 10118</strain>
    </source>
</reference>
<evidence type="ECO:0000256" key="1">
    <source>
        <dbReference type="SAM" id="MobiDB-lite"/>
    </source>
</evidence>
<feature type="compositionally biased region" description="Basic residues" evidence="1">
    <location>
        <begin position="47"/>
        <end position="56"/>
    </location>
</feature>
<proteinExistence type="predicted"/>
<feature type="compositionally biased region" description="Basic and acidic residues" evidence="1">
    <location>
        <begin position="63"/>
        <end position="80"/>
    </location>
</feature>
<organism evidence="2">
    <name type="scientific">Kwoniella bestiolae CBS 10118</name>
    <dbReference type="NCBI Taxonomy" id="1296100"/>
    <lineage>
        <taxon>Eukaryota</taxon>
        <taxon>Fungi</taxon>
        <taxon>Dikarya</taxon>
        <taxon>Basidiomycota</taxon>
        <taxon>Agaricomycotina</taxon>
        <taxon>Tremellomycetes</taxon>
        <taxon>Tremellales</taxon>
        <taxon>Cryptococcaceae</taxon>
        <taxon>Kwoniella</taxon>
    </lineage>
</organism>
<gene>
    <name evidence="2" type="ORF">I302_00953</name>
</gene>
<feature type="compositionally biased region" description="Polar residues" evidence="1">
    <location>
        <begin position="1"/>
        <end position="10"/>
    </location>
</feature>
<protein>
    <submittedName>
        <fullName evidence="2">Uncharacterized protein</fullName>
    </submittedName>
</protein>
<dbReference type="EMBL" id="KI894018">
    <property type="protein sequence ID" value="OCF29448.1"/>
    <property type="molecule type" value="Genomic_DNA"/>
</dbReference>
<feature type="region of interest" description="Disordered" evidence="1">
    <location>
        <begin position="1"/>
        <end position="22"/>
    </location>
</feature>
<sequence length="211" mass="23180">MYQVTINQDSRASRRAGTSLKRQACDACHDNHTRCNKPKNSSSKCTYTRKAKKRGPRPIGRVDAPHAAERSTNDGRHEEESGIALQARENQSQTNSSLGGIHAANQVDPVLLFQTPSSQNREYWESGGAYSRWEWRRSAGNVDMSGGNATTAQHQVDLPTGVNETFSGSGVESNTDPVDLNTQFLSTEEASGHTLTGEDADLCWNDYVYDS</sequence>
<evidence type="ECO:0000313" key="2">
    <source>
        <dbReference type="EMBL" id="OCF29448.1"/>
    </source>
</evidence>
<dbReference type="AlphaFoldDB" id="A0A1B9GEM1"/>
<feature type="region of interest" description="Disordered" evidence="1">
    <location>
        <begin position="35"/>
        <end position="81"/>
    </location>
</feature>
<reference evidence="2" key="2">
    <citation type="submission" date="2014-01" db="EMBL/GenBank/DDBJ databases">
        <title>Evolution of pathogenesis and genome organization in the Tremellales.</title>
        <authorList>
            <person name="Cuomo C."/>
            <person name="Litvintseva A."/>
            <person name="Heitman J."/>
            <person name="Chen Y."/>
            <person name="Sun S."/>
            <person name="Springer D."/>
            <person name="Dromer F."/>
            <person name="Young S."/>
            <person name="Zeng Q."/>
            <person name="Chapman S."/>
            <person name="Gujja S."/>
            <person name="Saif S."/>
            <person name="Birren B."/>
        </authorList>
    </citation>
    <scope>NUCLEOTIDE SEQUENCE</scope>
    <source>
        <strain evidence="2">CBS 10118</strain>
    </source>
</reference>
<dbReference type="VEuPathDB" id="FungiDB:I302_00953"/>
<accession>A0A1B9GEM1</accession>
<name>A0A1B9GEM1_9TREE</name>